<feature type="transmembrane region" description="Helical" evidence="8">
    <location>
        <begin position="262"/>
        <end position="285"/>
    </location>
</feature>
<keyword evidence="4" id="KW-1003">Cell membrane</keyword>
<evidence type="ECO:0000256" key="8">
    <source>
        <dbReference type="SAM" id="Phobius"/>
    </source>
</evidence>
<dbReference type="EMBL" id="DRTB01000210">
    <property type="protein sequence ID" value="HHE04974.1"/>
    <property type="molecule type" value="Genomic_DNA"/>
</dbReference>
<gene>
    <name evidence="10" type="ORF">ENL19_02805</name>
</gene>
<feature type="transmembrane region" description="Helical" evidence="8">
    <location>
        <begin position="205"/>
        <end position="222"/>
    </location>
</feature>
<feature type="transmembrane region" description="Helical" evidence="8">
    <location>
        <begin position="341"/>
        <end position="370"/>
    </location>
</feature>
<feature type="transmembrane region" description="Helical" evidence="8">
    <location>
        <begin position="164"/>
        <end position="185"/>
    </location>
</feature>
<evidence type="ECO:0000256" key="2">
    <source>
        <dbReference type="ARBA" id="ARBA00009843"/>
    </source>
</evidence>
<dbReference type="PRINTS" id="PR00758">
    <property type="entry name" value="ARSENICPUMP"/>
</dbReference>
<evidence type="ECO:0000259" key="9">
    <source>
        <dbReference type="Pfam" id="PF03600"/>
    </source>
</evidence>
<evidence type="ECO:0000256" key="7">
    <source>
        <dbReference type="ARBA" id="ARBA00023136"/>
    </source>
</evidence>
<keyword evidence="6 8" id="KW-1133">Transmembrane helix</keyword>
<keyword evidence="5 8" id="KW-0812">Transmembrane</keyword>
<feature type="transmembrane region" description="Helical" evidence="8">
    <location>
        <begin position="228"/>
        <end position="246"/>
    </location>
</feature>
<feature type="transmembrane region" description="Helical" evidence="8">
    <location>
        <begin position="291"/>
        <end position="310"/>
    </location>
</feature>
<feature type="transmembrane region" description="Helical" evidence="8">
    <location>
        <begin position="12"/>
        <end position="29"/>
    </location>
</feature>
<comment type="similarity">
    <text evidence="2">Belongs to the CitM (TC 2.A.11) transporter family.</text>
</comment>
<keyword evidence="7 8" id="KW-0472">Membrane</keyword>
<accession>A0A7C5HG26</accession>
<evidence type="ECO:0000256" key="1">
    <source>
        <dbReference type="ARBA" id="ARBA00004651"/>
    </source>
</evidence>
<dbReference type="PANTHER" id="PTHR43568">
    <property type="entry name" value="P PROTEIN"/>
    <property type="match status" value="1"/>
</dbReference>
<dbReference type="InterPro" id="IPR000802">
    <property type="entry name" value="Arsenical_pump_ArsB"/>
</dbReference>
<dbReference type="PANTHER" id="PTHR43568:SF1">
    <property type="entry name" value="P PROTEIN"/>
    <property type="match status" value="1"/>
</dbReference>
<evidence type="ECO:0000313" key="10">
    <source>
        <dbReference type="EMBL" id="HHE04974.1"/>
    </source>
</evidence>
<protein>
    <submittedName>
        <fullName evidence="10">TRAP transporter large permease subunit</fullName>
    </submittedName>
</protein>
<feature type="domain" description="Citrate transporter-like" evidence="9">
    <location>
        <begin position="2"/>
        <end position="334"/>
    </location>
</feature>
<sequence length="406" mass="44571">VYIFFAIVKKRKYIVIWAGIILFVTSGIIKPSGIITYVNWNIIGIFVGFLIITDFMAEANIPARLAKIVVDKSKSLFFAVILMSIFSGIISMFLENVATVLILAPIAIEISRKAKVSPVPFLLGITLSSNLQGTATLIGDPPSMILAGYTKMTFMDFFVVNGKLSIFFAVEIGAIVSLFVIGWIYRRLRNIPIDKIKVDPVKSYIPLYFFVIAVLYLFFVSLSHKLFGYAGGIGSMIIAIILVLVYKRDGVKVLRRFDYETLLILMGIFILIRGITEAGVVSYLVSKIELIVGNNLGMTFVILVVTSVFLSAFIDNVPYVTAMIPIGIQLANSLGTSPYLFTFGILIGATVGGNITPVGAAANIVTWGVIQREGIKFKFSDFVKVGLPFTIGGVTASALFLWFIWK</sequence>
<dbReference type="InterPro" id="IPR051475">
    <property type="entry name" value="Diverse_Ion_Transporter"/>
</dbReference>
<dbReference type="AlphaFoldDB" id="A0A7C5HG26"/>
<dbReference type="GO" id="GO:0015105">
    <property type="term" value="F:arsenite transmembrane transporter activity"/>
    <property type="evidence" value="ECO:0007669"/>
    <property type="project" value="InterPro"/>
</dbReference>
<feature type="transmembrane region" description="Helical" evidence="8">
    <location>
        <begin position="35"/>
        <end position="55"/>
    </location>
</feature>
<feature type="transmembrane region" description="Helical" evidence="8">
    <location>
        <begin position="76"/>
        <end position="94"/>
    </location>
</feature>
<dbReference type="Pfam" id="PF03600">
    <property type="entry name" value="CitMHS"/>
    <property type="match status" value="1"/>
</dbReference>
<dbReference type="Proteomes" id="UP000886110">
    <property type="component" value="Unassembled WGS sequence"/>
</dbReference>
<feature type="non-terminal residue" evidence="10">
    <location>
        <position position="1"/>
    </location>
</feature>
<evidence type="ECO:0000256" key="4">
    <source>
        <dbReference type="ARBA" id="ARBA00022475"/>
    </source>
</evidence>
<evidence type="ECO:0000256" key="3">
    <source>
        <dbReference type="ARBA" id="ARBA00022448"/>
    </source>
</evidence>
<comment type="caution">
    <text evidence="10">The sequence shown here is derived from an EMBL/GenBank/DDBJ whole genome shotgun (WGS) entry which is preliminary data.</text>
</comment>
<name>A0A7C5HG26_UNCW3</name>
<feature type="transmembrane region" description="Helical" evidence="8">
    <location>
        <begin position="317"/>
        <end position="335"/>
    </location>
</feature>
<feature type="transmembrane region" description="Helical" evidence="8">
    <location>
        <begin position="382"/>
        <end position="405"/>
    </location>
</feature>
<reference evidence="10" key="1">
    <citation type="journal article" date="2020" name="mSystems">
        <title>Genome- and Community-Level Interaction Insights into Carbon Utilization and Element Cycling Functions of Hydrothermarchaeota in Hydrothermal Sediment.</title>
        <authorList>
            <person name="Zhou Z."/>
            <person name="Liu Y."/>
            <person name="Xu W."/>
            <person name="Pan J."/>
            <person name="Luo Z.H."/>
            <person name="Li M."/>
        </authorList>
    </citation>
    <scope>NUCLEOTIDE SEQUENCE [LARGE SCALE GENOMIC DNA]</scope>
    <source>
        <strain evidence="10">HyVt-74</strain>
    </source>
</reference>
<comment type="subcellular location">
    <subcellularLocation>
        <location evidence="1">Cell membrane</location>
        <topology evidence="1">Multi-pass membrane protein</topology>
    </subcellularLocation>
</comment>
<keyword evidence="3" id="KW-0813">Transport</keyword>
<evidence type="ECO:0000256" key="6">
    <source>
        <dbReference type="ARBA" id="ARBA00022989"/>
    </source>
</evidence>
<dbReference type="GO" id="GO:0005886">
    <property type="term" value="C:plasma membrane"/>
    <property type="evidence" value="ECO:0007669"/>
    <property type="project" value="UniProtKB-SubCell"/>
</dbReference>
<dbReference type="InterPro" id="IPR004680">
    <property type="entry name" value="Cit_transptr-like_dom"/>
</dbReference>
<evidence type="ECO:0000256" key="5">
    <source>
        <dbReference type="ARBA" id="ARBA00022692"/>
    </source>
</evidence>
<organism evidence="10">
    <name type="scientific">candidate division WOR-3 bacterium</name>
    <dbReference type="NCBI Taxonomy" id="2052148"/>
    <lineage>
        <taxon>Bacteria</taxon>
        <taxon>Bacteria division WOR-3</taxon>
    </lineage>
</organism>
<proteinExistence type="inferred from homology"/>